<evidence type="ECO:0000256" key="2">
    <source>
        <dbReference type="ARBA" id="ARBA00004173"/>
    </source>
</evidence>
<keyword evidence="8 12" id="KW-0378">Hydrolase</keyword>
<dbReference type="SMART" id="SM00318">
    <property type="entry name" value="SNc"/>
    <property type="match status" value="1"/>
</dbReference>
<dbReference type="GO" id="GO:1990599">
    <property type="term" value="F:3' overhang single-stranded DNA endodeoxyribonuclease activity"/>
    <property type="evidence" value="ECO:0007669"/>
    <property type="project" value="UniProtKB-EC"/>
</dbReference>
<protein>
    <recommendedName>
        <fullName evidence="4">Probable endonuclease LCL3</fullName>
    </recommendedName>
    <alternativeName>
        <fullName evidence="5">Probable endonuclease lcl3</fullName>
    </alternativeName>
</protein>
<feature type="region of interest" description="Disordered" evidence="10">
    <location>
        <begin position="294"/>
        <end position="408"/>
    </location>
</feature>
<comment type="subcellular location">
    <subcellularLocation>
        <location evidence="1">Membrane</location>
        <topology evidence="1">Single-pass membrane protein</topology>
    </subcellularLocation>
    <subcellularLocation>
        <location evidence="2">Mitochondrion</location>
    </subcellularLocation>
</comment>
<feature type="compositionally biased region" description="Low complexity" evidence="10">
    <location>
        <begin position="360"/>
        <end position="380"/>
    </location>
</feature>
<dbReference type="Pfam" id="PF00565">
    <property type="entry name" value="SNase"/>
    <property type="match status" value="1"/>
</dbReference>
<comment type="caution">
    <text evidence="12">The sequence shown here is derived from an EMBL/GenBank/DDBJ whole genome shotgun (WGS) entry which is preliminary data.</text>
</comment>
<dbReference type="PROSITE" id="PS50830">
    <property type="entry name" value="TNASE_3"/>
    <property type="match status" value="1"/>
</dbReference>
<keyword evidence="7 12" id="KW-0255">Endonuclease</keyword>
<dbReference type="EMBL" id="CAWUHC010000054">
    <property type="protein sequence ID" value="CAK7225584.1"/>
    <property type="molecule type" value="Genomic_DNA"/>
</dbReference>
<dbReference type="PANTHER" id="PTHR12302:SF3">
    <property type="entry name" value="SERINE_THREONINE-PROTEIN KINASE 31"/>
    <property type="match status" value="1"/>
</dbReference>
<dbReference type="SUPFAM" id="SSF50199">
    <property type="entry name" value="Staphylococcal nuclease"/>
    <property type="match status" value="1"/>
</dbReference>
<dbReference type="InterPro" id="IPR016071">
    <property type="entry name" value="Staphylococal_nuclease_OB-fold"/>
</dbReference>
<evidence type="ECO:0000259" key="11">
    <source>
        <dbReference type="PROSITE" id="PS50830"/>
    </source>
</evidence>
<comment type="similarity">
    <text evidence="3">Belongs to the LCL3 family.</text>
</comment>
<keyword evidence="13" id="KW-1185">Reference proteome</keyword>
<proteinExistence type="inferred from homology"/>
<accession>A0ABP0C2Q8</accession>
<evidence type="ECO:0000313" key="13">
    <source>
        <dbReference type="Proteomes" id="UP001642406"/>
    </source>
</evidence>
<feature type="compositionally biased region" description="Gly residues" evidence="10">
    <location>
        <begin position="386"/>
        <end position="408"/>
    </location>
</feature>
<dbReference type="InterPro" id="IPR035437">
    <property type="entry name" value="SNase_OB-fold_sf"/>
</dbReference>
<evidence type="ECO:0000256" key="10">
    <source>
        <dbReference type="SAM" id="MobiDB-lite"/>
    </source>
</evidence>
<keyword evidence="9" id="KW-0106">Calcium</keyword>
<feature type="region of interest" description="Disordered" evidence="10">
    <location>
        <begin position="1"/>
        <end position="32"/>
    </location>
</feature>
<name>A0ABP0C2Q8_9PEZI</name>
<feature type="region of interest" description="Disordered" evidence="10">
    <location>
        <begin position="259"/>
        <end position="279"/>
    </location>
</feature>
<dbReference type="Gene3D" id="2.40.50.90">
    <property type="match status" value="1"/>
</dbReference>
<evidence type="ECO:0000256" key="1">
    <source>
        <dbReference type="ARBA" id="ARBA00004167"/>
    </source>
</evidence>
<reference evidence="12 13" key="1">
    <citation type="submission" date="2024-01" db="EMBL/GenBank/DDBJ databases">
        <authorList>
            <person name="Allen C."/>
            <person name="Tagirdzhanova G."/>
        </authorList>
    </citation>
    <scope>NUCLEOTIDE SEQUENCE [LARGE SCALE GENOMIC DNA]</scope>
</reference>
<evidence type="ECO:0000256" key="9">
    <source>
        <dbReference type="ARBA" id="ARBA00022837"/>
    </source>
</evidence>
<dbReference type="Proteomes" id="UP001642406">
    <property type="component" value="Unassembled WGS sequence"/>
</dbReference>
<evidence type="ECO:0000256" key="3">
    <source>
        <dbReference type="ARBA" id="ARBA00005435"/>
    </source>
</evidence>
<feature type="compositionally biased region" description="Low complexity" evidence="10">
    <location>
        <begin position="294"/>
        <end position="352"/>
    </location>
</feature>
<feature type="domain" description="TNase-like" evidence="11">
    <location>
        <begin position="100"/>
        <end position="259"/>
    </location>
</feature>
<evidence type="ECO:0000313" key="12">
    <source>
        <dbReference type="EMBL" id="CAK7225584.1"/>
    </source>
</evidence>
<evidence type="ECO:0000256" key="6">
    <source>
        <dbReference type="ARBA" id="ARBA00022722"/>
    </source>
</evidence>
<organism evidence="12 13">
    <name type="scientific">Sporothrix bragantina</name>
    <dbReference type="NCBI Taxonomy" id="671064"/>
    <lineage>
        <taxon>Eukaryota</taxon>
        <taxon>Fungi</taxon>
        <taxon>Dikarya</taxon>
        <taxon>Ascomycota</taxon>
        <taxon>Pezizomycotina</taxon>
        <taxon>Sordariomycetes</taxon>
        <taxon>Sordariomycetidae</taxon>
        <taxon>Ophiostomatales</taxon>
        <taxon>Ophiostomataceae</taxon>
        <taxon>Sporothrix</taxon>
    </lineage>
</organism>
<evidence type="ECO:0000256" key="8">
    <source>
        <dbReference type="ARBA" id="ARBA00022801"/>
    </source>
</evidence>
<keyword evidence="6" id="KW-0540">Nuclease</keyword>
<sequence>MRWPWSGRPSDKDADPLPQTTQEPQSSSSSSFANFPAVKQLTSWTDSLNKTDWTHYRDPHTWVPPALAVGAALGFSAFYRSYLRRIPTTNHIRPNFFRKRSLLGRVTSVGDGDNFHMFHTPGGRLAGWGWLRKVPSYRKDLKGKTIPVRIAGVDAPECAHFGRPAQPYSGEALDFLTQYLLGRRVRAYLYRRDQYDRVVARVIVRRFFFFKRDVGLEMIKRGLATCYDAKTGAEFGGREAQYRIAEAKAKARKKGMWSGKLSRDGVASTPNGEFETPREYKTRMAALDAEKGMSAAAVSSSSPSGTTATSTSTTATSSAASTVSKPTPSTTTTTTPTTSAASTASATPTASSSPPPPAASPAKPTASTTQTSTPSPSAAAGRPNPGLGGGGKGGGGGGWGKGPLPGKR</sequence>
<gene>
    <name evidence="12" type="primary">LCL3</name>
    <name evidence="12" type="ORF">SBRCBS47491_005938</name>
</gene>
<evidence type="ECO:0000256" key="4">
    <source>
        <dbReference type="ARBA" id="ARBA00013404"/>
    </source>
</evidence>
<evidence type="ECO:0000256" key="5">
    <source>
        <dbReference type="ARBA" id="ARBA00014651"/>
    </source>
</evidence>
<dbReference type="PANTHER" id="PTHR12302">
    <property type="entry name" value="EBNA2 BINDING PROTEIN P100"/>
    <property type="match status" value="1"/>
</dbReference>
<evidence type="ECO:0000256" key="7">
    <source>
        <dbReference type="ARBA" id="ARBA00022759"/>
    </source>
</evidence>